<evidence type="ECO:0000313" key="15">
    <source>
        <dbReference type="RefSeq" id="XP_012688268.2"/>
    </source>
</evidence>
<dbReference type="InterPro" id="IPR004823">
    <property type="entry name" value="TAF_TATA-bd_Histone-like_dom"/>
</dbReference>
<dbReference type="KEGG" id="char:105904866"/>
<dbReference type="GO" id="GO:0005669">
    <property type="term" value="C:transcription factor TFIID complex"/>
    <property type="evidence" value="ECO:0007669"/>
    <property type="project" value="InterPro"/>
</dbReference>
<proteinExistence type="inferred from homology"/>
<dbReference type="Pfam" id="PF07571">
    <property type="entry name" value="TAF6_C"/>
    <property type="match status" value="1"/>
</dbReference>
<dbReference type="InterPro" id="IPR037796">
    <property type="entry name" value="TAF6"/>
</dbReference>
<keyword evidence="7" id="KW-0539">Nucleus</keyword>
<dbReference type="PANTHER" id="PTHR10221:SF22">
    <property type="entry name" value="TAF6-LIKE RNA POLYMERASE II P300_CBP-ASSOCIATED FACTOR-ASSOCIATED FACTOR 65 KDA SUBUNIT 6L"/>
    <property type="match status" value="1"/>
</dbReference>
<organism evidence="14 15">
    <name type="scientific">Clupea harengus</name>
    <name type="common">Atlantic herring</name>
    <dbReference type="NCBI Taxonomy" id="7950"/>
    <lineage>
        <taxon>Eukaryota</taxon>
        <taxon>Metazoa</taxon>
        <taxon>Chordata</taxon>
        <taxon>Craniata</taxon>
        <taxon>Vertebrata</taxon>
        <taxon>Euteleostomi</taxon>
        <taxon>Actinopterygii</taxon>
        <taxon>Neopterygii</taxon>
        <taxon>Teleostei</taxon>
        <taxon>Clupei</taxon>
        <taxon>Clupeiformes</taxon>
        <taxon>Clupeoidei</taxon>
        <taxon>Clupeidae</taxon>
        <taxon>Clupea</taxon>
    </lineage>
</organism>
<dbReference type="GO" id="GO:0000124">
    <property type="term" value="C:SAGA complex"/>
    <property type="evidence" value="ECO:0007669"/>
    <property type="project" value="InterPro"/>
</dbReference>
<dbReference type="GO" id="GO:0051123">
    <property type="term" value="P:RNA polymerase II preinitiation complex assembly"/>
    <property type="evidence" value="ECO:0007669"/>
    <property type="project" value="TreeGrafter"/>
</dbReference>
<accession>A0A6P3W389</accession>
<feature type="compositionally biased region" description="Polar residues" evidence="12">
    <location>
        <begin position="504"/>
        <end position="514"/>
    </location>
</feature>
<dbReference type="FunFam" id="1.25.40.770:FF:000002">
    <property type="entry name" value="TAF6-like RNA polymerase II p300/CBP-associated factor-associated factor 65 kDa subunit 6L"/>
    <property type="match status" value="1"/>
</dbReference>
<dbReference type="GO" id="GO:0016251">
    <property type="term" value="F:RNA polymerase II general transcription initiation factor activity"/>
    <property type="evidence" value="ECO:0007669"/>
    <property type="project" value="InterPro"/>
</dbReference>
<dbReference type="InterPro" id="IPR011442">
    <property type="entry name" value="TAF6_C"/>
</dbReference>
<evidence type="ECO:0000256" key="9">
    <source>
        <dbReference type="ARBA" id="ARBA00065988"/>
    </source>
</evidence>
<dbReference type="CDD" id="cd08050">
    <property type="entry name" value="TAF6C"/>
    <property type="match status" value="1"/>
</dbReference>
<keyword evidence="3" id="KW-0488">Methylation</keyword>
<evidence type="ECO:0000256" key="12">
    <source>
        <dbReference type="SAM" id="MobiDB-lite"/>
    </source>
</evidence>
<feature type="domain" description="TATA box binding protein associated factor (TAF) histone-like fold" evidence="13">
    <location>
        <begin position="10"/>
        <end position="73"/>
    </location>
</feature>
<reference evidence="15 16" key="1">
    <citation type="submission" date="2025-04" db="UniProtKB">
        <authorList>
            <consortium name="RefSeq"/>
        </authorList>
    </citation>
    <scope>IDENTIFICATION</scope>
</reference>
<dbReference type="GeneID" id="105904866"/>
<comment type="function">
    <text evidence="8">Functions as a component of the PCAF complex. The PCAF complex is capable of efficiently acetylating histones in a nucleosomal context. The PCAF complex could be considered as the human version of the yeast SAGA complex. With TAF5L, acts as an epigenetic regulator essential for somatic reprogramming. Regulates target genes through H3K9ac deposition and MYC recruitment which trigger MYC regulatory network to orchestrate gene expression programs to control embryonic stem cell state. Functions with MYC to activate target gene expression through RNA polymerase II pause release.</text>
</comment>
<dbReference type="InterPro" id="IPR046344">
    <property type="entry name" value="TAF6_C_sf"/>
</dbReference>
<dbReference type="AlphaFoldDB" id="A0A6P3W389"/>
<dbReference type="OrthoDB" id="6621890at2759"/>
<dbReference type="Proteomes" id="UP000515152">
    <property type="component" value="Chromosome 18"/>
</dbReference>
<comment type="subunit">
    <text evidence="9">The PCAF complex is composed of a number of TBP-associated factors (TAFS), such as TAF5, TAF5L, TAF6, TAF6L, TAF9, TAF10 and TAF12, PCAF, and also PCAF-associated factors (PAFs), such as TADA2L/ADA2, TADA3L/ADA3 and SPT3. Component of the STAGA transcription coactivator-HAT complex, at least composed of SUPT3H, GCN5L2, TAF5L, TAF6L, SUPT7L, TADA3L, TAD1L, TAF10, TAF12, TRRAP and TAF9.</text>
</comment>
<evidence type="ECO:0000256" key="10">
    <source>
        <dbReference type="ARBA" id="ARBA00074316"/>
    </source>
</evidence>
<dbReference type="Pfam" id="PF02969">
    <property type="entry name" value="TAF"/>
    <property type="match status" value="1"/>
</dbReference>
<dbReference type="CTD" id="10629"/>
<dbReference type="InterPro" id="IPR009072">
    <property type="entry name" value="Histone-fold"/>
</dbReference>
<evidence type="ECO:0000256" key="4">
    <source>
        <dbReference type="ARBA" id="ARBA00022553"/>
    </source>
</evidence>
<dbReference type="GO" id="GO:0003713">
    <property type="term" value="F:transcription coactivator activity"/>
    <property type="evidence" value="ECO:0007669"/>
    <property type="project" value="TreeGrafter"/>
</dbReference>
<gene>
    <name evidence="15 16" type="primary">taf6l</name>
</gene>
<keyword evidence="4" id="KW-0597">Phosphoprotein</keyword>
<evidence type="ECO:0000256" key="1">
    <source>
        <dbReference type="ARBA" id="ARBA00004123"/>
    </source>
</evidence>
<dbReference type="GeneTree" id="ENSGT00640000091486"/>
<evidence type="ECO:0000256" key="11">
    <source>
        <dbReference type="ARBA" id="ARBA00078025"/>
    </source>
</evidence>
<dbReference type="Gene3D" id="1.25.40.770">
    <property type="entry name" value="TAF6, C-terminal HEAT repeat domain"/>
    <property type="match status" value="1"/>
</dbReference>
<dbReference type="SMART" id="SM00803">
    <property type="entry name" value="TAF"/>
    <property type="match status" value="1"/>
</dbReference>
<keyword evidence="5" id="KW-0805">Transcription regulation</keyword>
<keyword evidence="6" id="KW-0804">Transcription</keyword>
<feature type="compositionally biased region" description="Low complexity" evidence="12">
    <location>
        <begin position="534"/>
        <end position="555"/>
    </location>
</feature>
<evidence type="ECO:0000256" key="3">
    <source>
        <dbReference type="ARBA" id="ARBA00022481"/>
    </source>
</evidence>
<evidence type="ECO:0000256" key="7">
    <source>
        <dbReference type="ARBA" id="ARBA00023242"/>
    </source>
</evidence>
<dbReference type="PANTHER" id="PTHR10221">
    <property type="entry name" value="TRANSCRIPTION INITIATION FACTOR TFIID SUBUNIT 6"/>
    <property type="match status" value="1"/>
</dbReference>
<dbReference type="FunFam" id="1.10.20.10:FF:000040">
    <property type="entry name" value="TAF6-like RNA polymerase II p300/CBP-associated factor-associated factor 65 kDa subunit 6L"/>
    <property type="match status" value="1"/>
</dbReference>
<dbReference type="SUPFAM" id="SSF48371">
    <property type="entry name" value="ARM repeat"/>
    <property type="match status" value="1"/>
</dbReference>
<keyword evidence="14" id="KW-1185">Reference proteome</keyword>
<evidence type="ECO:0000256" key="5">
    <source>
        <dbReference type="ARBA" id="ARBA00023015"/>
    </source>
</evidence>
<dbReference type="RefSeq" id="XP_031440750.1">
    <property type="nucleotide sequence ID" value="XM_031584890.2"/>
</dbReference>
<evidence type="ECO:0000259" key="13">
    <source>
        <dbReference type="SMART" id="SM00803"/>
    </source>
</evidence>
<comment type="subcellular location">
    <subcellularLocation>
        <location evidence="1">Nucleus</location>
    </subcellularLocation>
</comment>
<evidence type="ECO:0000256" key="6">
    <source>
        <dbReference type="ARBA" id="ARBA00023163"/>
    </source>
</evidence>
<evidence type="ECO:0000256" key="2">
    <source>
        <dbReference type="ARBA" id="ARBA00007688"/>
    </source>
</evidence>
<dbReference type="InterPro" id="IPR016024">
    <property type="entry name" value="ARM-type_fold"/>
</dbReference>
<dbReference type="Gene3D" id="1.10.20.10">
    <property type="entry name" value="Histone, subunit A"/>
    <property type="match status" value="1"/>
</dbReference>
<dbReference type="GO" id="GO:0046695">
    <property type="term" value="C:SLIK (SAGA-like) complex"/>
    <property type="evidence" value="ECO:0007669"/>
    <property type="project" value="InterPro"/>
</dbReference>
<evidence type="ECO:0000256" key="8">
    <source>
        <dbReference type="ARBA" id="ARBA00060080"/>
    </source>
</evidence>
<dbReference type="CDD" id="cd22932">
    <property type="entry name" value="HFD_TAF6L"/>
    <property type="match status" value="1"/>
</dbReference>
<dbReference type="GO" id="GO:0046982">
    <property type="term" value="F:protein heterodimerization activity"/>
    <property type="evidence" value="ECO:0007669"/>
    <property type="project" value="InterPro"/>
</dbReference>
<evidence type="ECO:0000313" key="14">
    <source>
        <dbReference type="Proteomes" id="UP000515152"/>
    </source>
</evidence>
<evidence type="ECO:0000313" key="16">
    <source>
        <dbReference type="RefSeq" id="XP_031440750.1"/>
    </source>
</evidence>
<protein>
    <recommendedName>
        <fullName evidence="10">TAF6-like RNA polymerase II p300/CBP-associated factor-associated factor 65 kDa subunit 6L</fullName>
    </recommendedName>
    <alternativeName>
        <fullName evidence="11">PCAF-associated factor 65-alpha</fullName>
    </alternativeName>
</protein>
<dbReference type="SUPFAM" id="SSF47113">
    <property type="entry name" value="Histone-fold"/>
    <property type="match status" value="1"/>
</dbReference>
<comment type="similarity">
    <text evidence="2">Belongs to the TAF6 family.</text>
</comment>
<feature type="region of interest" description="Disordered" evidence="12">
    <location>
        <begin position="463"/>
        <end position="582"/>
    </location>
</feature>
<sequence>MTEREERRFAEVSRESVKLMAETSGVELSDDVAALLAEDVCYRLREATQSSSQFMRHAKRRKLTVEDFNRALRWSNVDSLCGFGSQEPLPFRPAKEGELFFVEDRDINLVELALATNIPKGCAETMVRVQVSYLDGKGNLEPQGTVPSAVQSLSEDLLKYYQQITRAILGEDPHLMKVALLDLQSNSKIAALLPYFVYVISGVKSVSHDLEQLNRLLHMVRSLVQNPYLYLGSYVRSLVSSVMYCILEPLAASINPLNDHWTLRDYAALLLSHIFWTHGDLVSGLYHQILLSLQKVLSDPVRPLCSHYGAVVGLHALGWKAVERVLYPHLPAYWANLQAVLDDYSVSNAQVKADGHKVYGAILVAVERLLKMKALSLSQPAEGEAGNQQGISGAVLGFRESSPGLSPPPEPLAEAGLGIASHLQAGGTGCPWEDWTPVPLPAMYSELYSFFGDSLAVRFSTGPELKPCSASAPTQNGTDRRKEPGGGAGGASGGTDTARKMPQLTANLSISPRQDGSPRTEPAPPSLAATAPGRSLARSSSSSSSVQRSRSSASRPGQRSAGPSRDIFPKARFPTPQAGTPTFSFLINGRQMGRRCQGRRFQTSFSPPAGLTTLPPRAYAHKLPVIGRVSKPVRRWTCSHYSLHLPL</sequence>
<dbReference type="RefSeq" id="XP_012688268.2">
    <property type="nucleotide sequence ID" value="XM_012832814.3"/>
</dbReference>
<name>A0A6P3W389_CLUHA</name>